<dbReference type="Pfam" id="PF02297">
    <property type="entry name" value="COX6B"/>
    <property type="match status" value="1"/>
</dbReference>
<dbReference type="Gene3D" id="1.10.10.140">
    <property type="entry name" value="Cytochrome c oxidase, subunit VIb"/>
    <property type="match status" value="1"/>
</dbReference>
<evidence type="ECO:0008006" key="7">
    <source>
        <dbReference type="Google" id="ProtNLM"/>
    </source>
</evidence>
<dbReference type="KEGG" id="sbq:101048324"/>
<dbReference type="SUPFAM" id="SSF47694">
    <property type="entry name" value="Cytochrome c oxidase subunit h"/>
    <property type="match status" value="1"/>
</dbReference>
<dbReference type="AlphaFoldDB" id="A0A2K6SLK7"/>
<keyword evidence="2" id="KW-0496">Mitochondrion</keyword>
<dbReference type="STRING" id="39432.ENSSBOP00000008273"/>
<proteinExistence type="predicted"/>
<reference evidence="5" key="2">
    <citation type="submission" date="2025-09" db="UniProtKB">
        <authorList>
            <consortium name="Ensembl"/>
        </authorList>
    </citation>
    <scope>IDENTIFICATION</scope>
</reference>
<keyword evidence="3" id="KW-1015">Disulfide bond</keyword>
<name>A0A2K6SLK7_SAIBB</name>
<sequence length="95" mass="10381">MLGSASVGDCPEEPSSASQRGAARLVGARTDLEGVGPSLEGAGRDYQRCVKTMSRRGKNSEPCEYYFRVYNSLCPTSWVQNWNEQIKDGTFAGKI</sequence>
<dbReference type="GO" id="GO:0045277">
    <property type="term" value="C:respiratory chain complex IV"/>
    <property type="evidence" value="ECO:0007669"/>
    <property type="project" value="InterPro"/>
</dbReference>
<dbReference type="GO" id="GO:0005739">
    <property type="term" value="C:mitochondrion"/>
    <property type="evidence" value="ECO:0007669"/>
    <property type="project" value="UniProtKB-SubCell"/>
</dbReference>
<dbReference type="PANTHER" id="PTHR11387">
    <property type="entry name" value="CYTOCHROME C OXIDASE SUBUNIT 6B"/>
    <property type="match status" value="1"/>
</dbReference>
<dbReference type="Ensembl" id="ENSSBOT00000025031.1">
    <property type="protein sequence ID" value="ENSSBOP00000008273.1"/>
    <property type="gene ID" value="ENSSBOG00000021048.1"/>
</dbReference>
<comment type="subcellular location">
    <subcellularLocation>
        <location evidence="1">Mitochondrion</location>
    </subcellularLocation>
</comment>
<dbReference type="GeneTree" id="ENSGT00940000162621"/>
<organism evidence="5 6">
    <name type="scientific">Saimiri boliviensis boliviensis</name>
    <name type="common">Bolivian squirrel monkey</name>
    <dbReference type="NCBI Taxonomy" id="39432"/>
    <lineage>
        <taxon>Eukaryota</taxon>
        <taxon>Metazoa</taxon>
        <taxon>Chordata</taxon>
        <taxon>Craniata</taxon>
        <taxon>Vertebrata</taxon>
        <taxon>Euteleostomi</taxon>
        <taxon>Mammalia</taxon>
        <taxon>Eutheria</taxon>
        <taxon>Euarchontoglires</taxon>
        <taxon>Primates</taxon>
        <taxon>Haplorrhini</taxon>
        <taxon>Platyrrhini</taxon>
        <taxon>Cebidae</taxon>
        <taxon>Saimiriinae</taxon>
        <taxon>Saimiri</taxon>
    </lineage>
</organism>
<evidence type="ECO:0000313" key="5">
    <source>
        <dbReference type="Ensembl" id="ENSSBOP00000008273.1"/>
    </source>
</evidence>
<evidence type="ECO:0000256" key="3">
    <source>
        <dbReference type="ARBA" id="ARBA00023157"/>
    </source>
</evidence>
<dbReference type="InterPro" id="IPR003213">
    <property type="entry name" value="Cyt_c_oxidase_su6B"/>
</dbReference>
<evidence type="ECO:0000256" key="1">
    <source>
        <dbReference type="ARBA" id="ARBA00004173"/>
    </source>
</evidence>
<evidence type="ECO:0000256" key="4">
    <source>
        <dbReference type="SAM" id="MobiDB-lite"/>
    </source>
</evidence>
<evidence type="ECO:0000256" key="2">
    <source>
        <dbReference type="ARBA" id="ARBA00023128"/>
    </source>
</evidence>
<protein>
    <recommendedName>
        <fullName evidence="7">Cytochrome c oxidase subunit 6B2</fullName>
    </recommendedName>
</protein>
<dbReference type="InterPro" id="IPR036549">
    <property type="entry name" value="CX6/COA6-like_sf"/>
</dbReference>
<dbReference type="Proteomes" id="UP000233220">
    <property type="component" value="Unplaced"/>
</dbReference>
<dbReference type="InterPro" id="IPR048280">
    <property type="entry name" value="COX6B-like"/>
</dbReference>
<keyword evidence="6" id="KW-1185">Reference proteome</keyword>
<evidence type="ECO:0000313" key="6">
    <source>
        <dbReference type="Proteomes" id="UP000233220"/>
    </source>
</evidence>
<reference evidence="5" key="1">
    <citation type="submission" date="2025-08" db="UniProtKB">
        <authorList>
            <consortium name="Ensembl"/>
        </authorList>
    </citation>
    <scope>IDENTIFICATION</scope>
</reference>
<feature type="region of interest" description="Disordered" evidence="4">
    <location>
        <begin position="1"/>
        <end position="22"/>
    </location>
</feature>
<accession>A0A2K6SLK7</accession>